<dbReference type="InterPro" id="IPR003696">
    <property type="entry name" value="Carbtransf_dom"/>
</dbReference>
<proteinExistence type="inferred from homology"/>
<reference evidence="5 6" key="1">
    <citation type="submission" date="2018-05" db="EMBL/GenBank/DDBJ databases">
        <title>Evolution of GPA BGCs.</title>
        <authorList>
            <person name="Waglechner N."/>
            <person name="Wright G.D."/>
        </authorList>
    </citation>
    <scope>NUCLEOTIDE SEQUENCE [LARGE SCALE GENOMIC DNA]</scope>
    <source>
        <strain evidence="5 6">A82846</strain>
    </source>
</reference>
<feature type="compositionally biased region" description="Polar residues" evidence="2">
    <location>
        <begin position="557"/>
        <end position="575"/>
    </location>
</feature>
<dbReference type="InterPro" id="IPR031730">
    <property type="entry name" value="Carbam_trans_C"/>
</dbReference>
<dbReference type="SUPFAM" id="SSF53067">
    <property type="entry name" value="Actin-like ATPase domain"/>
    <property type="match status" value="1"/>
</dbReference>
<accession>A0A428Y2X9</accession>
<dbReference type="Proteomes" id="UP000287547">
    <property type="component" value="Unassembled WGS sequence"/>
</dbReference>
<feature type="region of interest" description="Disordered" evidence="2">
    <location>
        <begin position="556"/>
        <end position="575"/>
    </location>
</feature>
<evidence type="ECO:0000259" key="3">
    <source>
        <dbReference type="Pfam" id="PF02543"/>
    </source>
</evidence>
<comment type="caution">
    <text evidence="5">The sequence shown here is derived from an EMBL/GenBank/DDBJ whole genome shotgun (WGS) entry which is preliminary data.</text>
</comment>
<dbReference type="OrthoDB" id="9780777at2"/>
<sequence length="575" mass="62369">MWVLGLNAPPMGWHDAAACLVDGDGVVHALVEQERVSRRKHAIDEQPREAVAACLDIAGVRPEDVDVVALGWDLPRHAARTDFGHGLPQRPWEFGDSRNFLTTALGWRPHMTRHPELVFVPHHFAHAAASFHASGFPAAAVLVADGHGDDESVSIFEAAHGRPLTRRERLPIPDSLGYMYDAVSEMIGLSFLEAGKTMGLAAHGRARDMRPWPMLEVGQDGYQPPFELPQNATQKEIVLGWWDHIRLLGYRRTTKSSDELDGDDDAVRLALSAQVSLQEAITMLANRARAITGHDALCLSGGVALNCSANGLLPQPVYVPPVPHDAGVALGAAWSVVPPRPGGEPISPYLGRAISSGEIDDALSAHGLYAKDVCPEDIAERLVAGQFGAVVTGRAEVGPRALCHRSIVASADDERARDRLNRLKGRELWRPLCPVGLPECDGEYWAANGTLHRYMVGASQVTEHAYRAVPSIVHVDGTARPQIIEDRNELMWSVLDQLRTGGRAPITINTSFNRRGEPIVDDAHGAIRSAVAIGLDFVVLEDRLVDLTDVMPASQDDGASSVLNRTKGQLSTRAR</sequence>
<feature type="domain" description="Carbamoyltransferase C-terminal" evidence="4">
    <location>
        <begin position="379"/>
        <end position="545"/>
    </location>
</feature>
<dbReference type="InterPro" id="IPR051338">
    <property type="entry name" value="NodU/CmcH_Carbamoyltrnsfr"/>
</dbReference>
<dbReference type="InterPro" id="IPR038152">
    <property type="entry name" value="Carbam_trans_C_sf"/>
</dbReference>
<dbReference type="EMBL" id="QHKI01000111">
    <property type="protein sequence ID" value="RSM61929.1"/>
    <property type="molecule type" value="Genomic_DNA"/>
</dbReference>
<keyword evidence="5" id="KW-0808">Transferase</keyword>
<evidence type="ECO:0000313" key="6">
    <source>
        <dbReference type="Proteomes" id="UP000287547"/>
    </source>
</evidence>
<organism evidence="5 6">
    <name type="scientific">Kibdelosporangium aridum</name>
    <dbReference type="NCBI Taxonomy" id="2030"/>
    <lineage>
        <taxon>Bacteria</taxon>
        <taxon>Bacillati</taxon>
        <taxon>Actinomycetota</taxon>
        <taxon>Actinomycetes</taxon>
        <taxon>Pseudonocardiales</taxon>
        <taxon>Pseudonocardiaceae</taxon>
        <taxon>Kibdelosporangium</taxon>
    </lineage>
</organism>
<name>A0A428Y2X9_KIBAR</name>
<dbReference type="AlphaFoldDB" id="A0A428Y2X9"/>
<evidence type="ECO:0000256" key="1">
    <source>
        <dbReference type="ARBA" id="ARBA00006129"/>
    </source>
</evidence>
<dbReference type="PANTHER" id="PTHR34847:SF1">
    <property type="entry name" value="NODULATION PROTEIN U"/>
    <property type="match status" value="1"/>
</dbReference>
<dbReference type="GO" id="GO:0016740">
    <property type="term" value="F:transferase activity"/>
    <property type="evidence" value="ECO:0007669"/>
    <property type="project" value="UniProtKB-KW"/>
</dbReference>
<comment type="similarity">
    <text evidence="1">Belongs to the NodU/CmcH family.</text>
</comment>
<dbReference type="Pfam" id="PF16861">
    <property type="entry name" value="Carbam_trans_C"/>
    <property type="match status" value="1"/>
</dbReference>
<dbReference type="Gene3D" id="3.90.870.20">
    <property type="entry name" value="Carbamoyltransferase, C-terminal domain"/>
    <property type="match status" value="1"/>
</dbReference>
<feature type="domain" description="Carbamoyltransferase" evidence="3">
    <location>
        <begin position="112"/>
        <end position="333"/>
    </location>
</feature>
<evidence type="ECO:0000259" key="4">
    <source>
        <dbReference type="Pfam" id="PF16861"/>
    </source>
</evidence>
<dbReference type="RefSeq" id="WP_051796522.1">
    <property type="nucleotide sequence ID" value="NZ_QHKI01000111.1"/>
</dbReference>
<dbReference type="Pfam" id="PF02543">
    <property type="entry name" value="Carbam_trans_N"/>
    <property type="match status" value="1"/>
</dbReference>
<gene>
    <name evidence="5" type="ORF">DMH04_53525</name>
</gene>
<dbReference type="CDD" id="cd24098">
    <property type="entry name" value="ASKHA_NBD_TobZ_N"/>
    <property type="match status" value="1"/>
</dbReference>
<protein>
    <submittedName>
        <fullName evidence="5">Carbamoyltransferase</fullName>
    </submittedName>
</protein>
<dbReference type="PANTHER" id="PTHR34847">
    <property type="entry name" value="NODULATION PROTEIN U"/>
    <property type="match status" value="1"/>
</dbReference>
<evidence type="ECO:0000313" key="5">
    <source>
        <dbReference type="EMBL" id="RSM61929.1"/>
    </source>
</evidence>
<dbReference type="InterPro" id="IPR043129">
    <property type="entry name" value="ATPase_NBD"/>
</dbReference>
<dbReference type="Gene3D" id="3.30.420.40">
    <property type="match status" value="2"/>
</dbReference>
<evidence type="ECO:0000256" key="2">
    <source>
        <dbReference type="SAM" id="MobiDB-lite"/>
    </source>
</evidence>